<comment type="caution">
    <text evidence="2">The sequence shown here is derived from an EMBL/GenBank/DDBJ whole genome shotgun (WGS) entry which is preliminary data.</text>
</comment>
<name>A0A2N0H6D9_9SPHN</name>
<dbReference type="InterPro" id="IPR031571">
    <property type="entry name" value="RcpC_dom"/>
</dbReference>
<dbReference type="Gene3D" id="3.90.1210.10">
    <property type="entry name" value="Antifreeze-like/N-acetylneuraminic acid synthase C-terminal domain"/>
    <property type="match status" value="1"/>
</dbReference>
<evidence type="ECO:0000313" key="2">
    <source>
        <dbReference type="EMBL" id="PKB14514.1"/>
    </source>
</evidence>
<dbReference type="EMBL" id="PHUF01000004">
    <property type="protein sequence ID" value="PKB14514.1"/>
    <property type="molecule type" value="Genomic_DNA"/>
</dbReference>
<dbReference type="InterPro" id="IPR017592">
    <property type="entry name" value="Pilus_assmbl_Flp-typ_CpaB"/>
</dbReference>
<gene>
    <name evidence="2" type="ORF">B0I00_2104</name>
</gene>
<feature type="domain" description="SAF" evidence="1">
    <location>
        <begin position="44"/>
        <end position="107"/>
    </location>
</feature>
<dbReference type="Pfam" id="PF16976">
    <property type="entry name" value="RcpC"/>
    <property type="match status" value="1"/>
</dbReference>
<dbReference type="InterPro" id="IPR013974">
    <property type="entry name" value="SAF"/>
</dbReference>
<keyword evidence="3" id="KW-1185">Reference proteome</keyword>
<accession>A0A2N0H6D9</accession>
<dbReference type="AlphaFoldDB" id="A0A2N0H6D9"/>
<dbReference type="NCBIfam" id="TIGR03177">
    <property type="entry name" value="pilus_cpaB"/>
    <property type="match status" value="1"/>
</dbReference>
<dbReference type="Proteomes" id="UP000232587">
    <property type="component" value="Unassembled WGS sequence"/>
</dbReference>
<dbReference type="RefSeq" id="WP_100867346.1">
    <property type="nucleotide sequence ID" value="NZ_PHUF01000004.1"/>
</dbReference>
<dbReference type="OrthoDB" id="163768at2"/>
<evidence type="ECO:0000313" key="3">
    <source>
        <dbReference type="Proteomes" id="UP000232587"/>
    </source>
</evidence>
<dbReference type="CDD" id="cd11614">
    <property type="entry name" value="SAF_CpaB_FlgA_like"/>
    <property type="match status" value="1"/>
</dbReference>
<proteinExistence type="predicted"/>
<evidence type="ECO:0000259" key="1">
    <source>
        <dbReference type="SMART" id="SM00858"/>
    </source>
</evidence>
<sequence length="309" mass="32273">MGQRNLIAIGIAIFLGLIAVYAANVYFSARESQQERVAEENRMARIVVSSQDLAFGAPLTAQNVRLANWPATSVPVGAFTSIEEVTRNRVALRPIVPGEPILASKVSGTDGRATLSANLPLGQLAYAIPVNDVAGVGGFVRPGDVVDVILTRQIPGEGNTGNDKMTDILLEAVPVLGIDQVADEKNTQPAVGKTATLQVDTYGAQKLALALQSGTLSLALRNVADQVTGARKTVTRADLGGRYFLPARGGSRAPSYAAAVPRAIGGAARRTALPSAPAGVVSAMPRMSGPTMTIVRGTRASEEEFVRGY</sequence>
<dbReference type="SMART" id="SM00858">
    <property type="entry name" value="SAF"/>
    <property type="match status" value="1"/>
</dbReference>
<protein>
    <submittedName>
        <fullName evidence="2">Pilus assembly protein CpaB</fullName>
    </submittedName>
</protein>
<reference evidence="2 3" key="1">
    <citation type="submission" date="2017-11" db="EMBL/GenBank/DDBJ databases">
        <title>Genomic Encyclopedia of Type Strains, Phase III (KMG-III): the genomes of soil and plant-associated and newly described type strains.</title>
        <authorList>
            <person name="Whitman W."/>
        </authorList>
    </citation>
    <scope>NUCLEOTIDE SEQUENCE [LARGE SCALE GENOMIC DNA]</scope>
    <source>
        <strain evidence="2 3">CGMCC 1.12274</strain>
    </source>
</reference>
<dbReference type="Pfam" id="PF08666">
    <property type="entry name" value="SAF"/>
    <property type="match status" value="1"/>
</dbReference>
<organism evidence="2 3">
    <name type="scientific">Novosphingobium kunmingense</name>
    <dbReference type="NCBI Taxonomy" id="1211806"/>
    <lineage>
        <taxon>Bacteria</taxon>
        <taxon>Pseudomonadati</taxon>
        <taxon>Pseudomonadota</taxon>
        <taxon>Alphaproteobacteria</taxon>
        <taxon>Sphingomonadales</taxon>
        <taxon>Sphingomonadaceae</taxon>
        <taxon>Novosphingobium</taxon>
    </lineage>
</organism>